<dbReference type="PRINTS" id="PR00113">
    <property type="entry name" value="ALKPHPHTASE"/>
</dbReference>
<feature type="binding site" evidence="3">
    <location>
        <position position="287"/>
    </location>
    <ligand>
        <name>Zn(2+)</name>
        <dbReference type="ChEBI" id="CHEBI:29105"/>
        <label>2</label>
    </ligand>
</feature>
<dbReference type="SMART" id="SM00098">
    <property type="entry name" value="alkPPc"/>
    <property type="match status" value="1"/>
</dbReference>
<keyword evidence="6" id="KW-0732">Signal</keyword>
<dbReference type="PANTHER" id="PTHR11596:SF5">
    <property type="entry name" value="ALKALINE PHOSPHATASE"/>
    <property type="match status" value="1"/>
</dbReference>
<proteinExistence type="inferred from homology"/>
<keyword evidence="3" id="KW-0479">Metal-binding</keyword>
<feature type="chain" id="PRO_5038757429" evidence="6">
    <location>
        <begin position="24"/>
        <end position="495"/>
    </location>
</feature>
<feature type="binding site" evidence="3">
    <location>
        <position position="278"/>
    </location>
    <ligand>
        <name>Mg(2+)</name>
        <dbReference type="ChEBI" id="CHEBI:18420"/>
    </ligand>
</feature>
<keyword evidence="3" id="KW-0862">Zinc</keyword>
<evidence type="ECO:0000256" key="1">
    <source>
        <dbReference type="ARBA" id="ARBA00022553"/>
    </source>
</evidence>
<feature type="binding site" evidence="3">
    <location>
        <position position="325"/>
    </location>
    <ligand>
        <name>Zn(2+)</name>
        <dbReference type="ChEBI" id="CHEBI:29105"/>
        <label>2</label>
    </ligand>
</feature>
<feature type="binding site" evidence="3">
    <location>
        <position position="59"/>
    </location>
    <ligand>
        <name>Mg(2+)</name>
        <dbReference type="ChEBI" id="CHEBI:18420"/>
    </ligand>
</feature>
<comment type="cofactor">
    <cofactor evidence="3">
        <name>Mg(2+)</name>
        <dbReference type="ChEBI" id="CHEBI:18420"/>
    </cofactor>
    <text evidence="3">Binds 1 Mg(2+) ion.</text>
</comment>
<feature type="binding site" evidence="3">
    <location>
        <position position="59"/>
    </location>
    <ligand>
        <name>Zn(2+)</name>
        <dbReference type="ChEBI" id="CHEBI:29105"/>
        <label>2</label>
    </ligand>
</feature>
<dbReference type="CDD" id="cd16012">
    <property type="entry name" value="ALP"/>
    <property type="match status" value="1"/>
</dbReference>
<keyword evidence="3" id="KW-0460">Magnesium</keyword>
<dbReference type="SUPFAM" id="SSF53649">
    <property type="entry name" value="Alkaline phosphatase-like"/>
    <property type="match status" value="1"/>
</dbReference>
<feature type="binding site" evidence="3">
    <location>
        <position position="283"/>
    </location>
    <ligand>
        <name>Zn(2+)</name>
        <dbReference type="ChEBI" id="CHEBI:29105"/>
        <label>2</label>
    </ligand>
</feature>
<dbReference type="Gene3D" id="1.10.60.40">
    <property type="match status" value="1"/>
</dbReference>
<feature type="compositionally biased region" description="Basic and acidic residues" evidence="5">
    <location>
        <begin position="486"/>
        <end position="495"/>
    </location>
</feature>
<feature type="binding site" evidence="3">
    <location>
        <position position="326"/>
    </location>
    <ligand>
        <name>Zn(2+)</name>
        <dbReference type="ChEBI" id="CHEBI:29105"/>
        <label>2</label>
    </ligand>
</feature>
<evidence type="ECO:0000313" key="8">
    <source>
        <dbReference type="Proteomes" id="UP000660110"/>
    </source>
</evidence>
<dbReference type="GO" id="GO:0046872">
    <property type="term" value="F:metal ion binding"/>
    <property type="evidence" value="ECO:0007669"/>
    <property type="project" value="UniProtKB-KW"/>
</dbReference>
<feature type="binding site" evidence="3">
    <location>
        <position position="156"/>
    </location>
    <ligand>
        <name>Mg(2+)</name>
        <dbReference type="ChEBI" id="CHEBI:18420"/>
    </ligand>
</feature>
<accession>A0A917B1N5</accession>
<dbReference type="RefSeq" id="WP_229734853.1">
    <property type="nucleotide sequence ID" value="NZ_BMEL01000001.1"/>
</dbReference>
<keyword evidence="8" id="KW-1185">Reference proteome</keyword>
<comment type="similarity">
    <text evidence="4">Belongs to the alkaline phosphatase family.</text>
</comment>
<evidence type="ECO:0000256" key="4">
    <source>
        <dbReference type="RuleBase" id="RU003946"/>
    </source>
</evidence>
<keyword evidence="1" id="KW-0597">Phosphoprotein</keyword>
<evidence type="ECO:0000256" key="2">
    <source>
        <dbReference type="PIRSR" id="PIRSR601952-1"/>
    </source>
</evidence>
<dbReference type="Gene3D" id="3.40.720.10">
    <property type="entry name" value="Alkaline Phosphatase, subunit A"/>
    <property type="match status" value="1"/>
</dbReference>
<dbReference type="InterPro" id="IPR017850">
    <property type="entry name" value="Alkaline_phosphatase_core_sf"/>
</dbReference>
<name>A0A917B1N5_HALAA</name>
<dbReference type="PANTHER" id="PTHR11596">
    <property type="entry name" value="ALKALINE PHOSPHATASE"/>
    <property type="match status" value="1"/>
</dbReference>
<reference evidence="7" key="2">
    <citation type="submission" date="2020-09" db="EMBL/GenBank/DDBJ databases">
        <authorList>
            <person name="Sun Q."/>
            <person name="Zhou Y."/>
        </authorList>
    </citation>
    <scope>NUCLEOTIDE SEQUENCE</scope>
    <source>
        <strain evidence="7">CGMCC 1.12153</strain>
    </source>
</reference>
<dbReference type="GO" id="GO:0004035">
    <property type="term" value="F:alkaline phosphatase activity"/>
    <property type="evidence" value="ECO:0007669"/>
    <property type="project" value="TreeGrafter"/>
</dbReference>
<feature type="region of interest" description="Disordered" evidence="5">
    <location>
        <begin position="469"/>
        <end position="495"/>
    </location>
</feature>
<dbReference type="Proteomes" id="UP000660110">
    <property type="component" value="Unassembled WGS sequence"/>
</dbReference>
<dbReference type="AlphaFoldDB" id="A0A917B1N5"/>
<organism evidence="7 8">
    <name type="scientific">Halobacillus andaensis</name>
    <dbReference type="NCBI Taxonomy" id="1176239"/>
    <lineage>
        <taxon>Bacteria</taxon>
        <taxon>Bacillati</taxon>
        <taxon>Bacillota</taxon>
        <taxon>Bacilli</taxon>
        <taxon>Bacillales</taxon>
        <taxon>Bacillaceae</taxon>
        <taxon>Halobacillus</taxon>
    </lineage>
</organism>
<evidence type="ECO:0000313" key="7">
    <source>
        <dbReference type="EMBL" id="GGF14994.1"/>
    </source>
</evidence>
<comment type="cofactor">
    <cofactor evidence="3">
        <name>Zn(2+)</name>
        <dbReference type="ChEBI" id="CHEBI:29105"/>
    </cofactor>
    <text evidence="3">Binds 2 Zn(2+) ions.</text>
</comment>
<feature type="active site" description="Phosphoserine intermediate" evidence="2">
    <location>
        <position position="103"/>
    </location>
</feature>
<protein>
    <submittedName>
        <fullName evidence="7">Alkaline phosphatase</fullName>
    </submittedName>
</protein>
<sequence length="495" mass="53265">MSIKKKVSATLAAGAIFSGSMFALTSDHSPLSITADEKQESNVEVDKKSPKNVIVMVGDGLGVGQMEIARLLESGKTGDLFMESLENVGMMRTYSDDNFVTDSGAAGSAIATGNKTYNGGIGVDAEGEEVDSILDLYQNEGKKVGVISTNTVTDATPAAFTASVPDRDGQDEIARQMLDQQYDVLLGGGADYFSPDSQDGTDLVEEFQSTGYEFVDNESSLEESGTPDKLLGLFNDSYMSYKTDRDELNSEEPTLEAMTDKGLDVLSQDDDGFFLMVEGARIDHAAHAADATGVWQETMEFDRTVEQVVNWAEDRDDTMVVVLADHETMGMSATEPMDIEGLKDIEVSPEYMAQQMEINEETGTYTEDSVKQVFAEHADIDLSDADVDEFLTTIQDDDGEVYAEYRVGWEIGSIIADHYKVGAISSEIRAESGTGGHTGNMVPVFATGAGSEDFEGVMDNTDIIELIANSAKDNNGKGPENSNGNGKDKGKGPNK</sequence>
<reference evidence="7" key="1">
    <citation type="journal article" date="2014" name="Int. J. Syst. Evol. Microbiol.">
        <title>Complete genome sequence of Corynebacterium casei LMG S-19264T (=DSM 44701T), isolated from a smear-ripened cheese.</title>
        <authorList>
            <consortium name="US DOE Joint Genome Institute (JGI-PGF)"/>
            <person name="Walter F."/>
            <person name="Albersmeier A."/>
            <person name="Kalinowski J."/>
            <person name="Ruckert C."/>
        </authorList>
    </citation>
    <scope>NUCLEOTIDE SEQUENCE</scope>
    <source>
        <strain evidence="7">CGMCC 1.12153</strain>
    </source>
</reference>
<gene>
    <name evidence="7" type="ORF">GCM10010954_11980</name>
</gene>
<evidence type="ECO:0000256" key="3">
    <source>
        <dbReference type="PIRSR" id="PIRSR601952-2"/>
    </source>
</evidence>
<feature type="binding site" evidence="3">
    <location>
        <position position="154"/>
    </location>
    <ligand>
        <name>Mg(2+)</name>
        <dbReference type="ChEBI" id="CHEBI:18420"/>
    </ligand>
</feature>
<dbReference type="InterPro" id="IPR001952">
    <property type="entry name" value="Alkaline_phosphatase"/>
</dbReference>
<evidence type="ECO:0000256" key="6">
    <source>
        <dbReference type="SAM" id="SignalP"/>
    </source>
</evidence>
<feature type="signal peptide" evidence="6">
    <location>
        <begin position="1"/>
        <end position="23"/>
    </location>
</feature>
<dbReference type="EMBL" id="BMEL01000001">
    <property type="protein sequence ID" value="GGF14994.1"/>
    <property type="molecule type" value="Genomic_DNA"/>
</dbReference>
<evidence type="ECO:0000256" key="5">
    <source>
        <dbReference type="SAM" id="MobiDB-lite"/>
    </source>
</evidence>
<feature type="binding site" evidence="3">
    <location>
        <position position="437"/>
    </location>
    <ligand>
        <name>Zn(2+)</name>
        <dbReference type="ChEBI" id="CHEBI:29105"/>
        <label>2</label>
    </ligand>
</feature>
<dbReference type="Pfam" id="PF00245">
    <property type="entry name" value="Alk_phosphatase"/>
    <property type="match status" value="1"/>
</dbReference>
<comment type="caution">
    <text evidence="7">The sequence shown here is derived from an EMBL/GenBank/DDBJ whole genome shotgun (WGS) entry which is preliminary data.</text>
</comment>